<evidence type="ECO:0000313" key="3">
    <source>
        <dbReference type="Proteomes" id="UP000199300"/>
    </source>
</evidence>
<feature type="transmembrane region" description="Helical" evidence="1">
    <location>
        <begin position="150"/>
        <end position="168"/>
    </location>
</feature>
<sequence>MSKNDFTTTNQKQAFDDLNYIKHLTTKTRNSAAEASPYFIIWGTIWIIGYGAEAIGYGAILHWIWSALGALGMMLTFYTSFRQSQRSPLPKVVEQQLQRGFIGFSIVASLVIILIVTDFLQFQPEYVGLYAIIVTAVMYMFIGIALGKEIFLMGCWFAILAAGNALFFPPYHPALTAIIGGGSILFTGWVLRQWSQKNDR</sequence>
<name>A0A1H8KG61_9BACI</name>
<accession>A0A1H8KG61</accession>
<keyword evidence="1" id="KW-0472">Membrane</keyword>
<feature type="transmembrane region" description="Helical" evidence="1">
    <location>
        <begin position="101"/>
        <end position="120"/>
    </location>
</feature>
<keyword evidence="1" id="KW-1133">Transmembrane helix</keyword>
<evidence type="ECO:0000256" key="1">
    <source>
        <dbReference type="SAM" id="Phobius"/>
    </source>
</evidence>
<proteinExistence type="predicted"/>
<feature type="transmembrane region" description="Helical" evidence="1">
    <location>
        <begin position="37"/>
        <end position="57"/>
    </location>
</feature>
<keyword evidence="3" id="KW-1185">Reference proteome</keyword>
<gene>
    <name evidence="2" type="ORF">SAMN04488134_102275</name>
</gene>
<dbReference type="Proteomes" id="UP000199300">
    <property type="component" value="Unassembled WGS sequence"/>
</dbReference>
<reference evidence="2 3" key="1">
    <citation type="submission" date="2016-10" db="EMBL/GenBank/DDBJ databases">
        <authorList>
            <person name="de Groot N.N."/>
        </authorList>
    </citation>
    <scope>NUCLEOTIDE SEQUENCE [LARGE SCALE GENOMIC DNA]</scope>
    <source>
        <strain evidence="2 3">CGMCC 1.10434</strain>
    </source>
</reference>
<dbReference type="OrthoDB" id="2921382at2"/>
<dbReference type="RefSeq" id="WP_091495572.1">
    <property type="nucleotide sequence ID" value="NZ_FODJ01000002.1"/>
</dbReference>
<evidence type="ECO:0000313" key="2">
    <source>
        <dbReference type="EMBL" id="SEN91701.1"/>
    </source>
</evidence>
<dbReference type="STRING" id="872970.SAMN04488134_102275"/>
<feature type="transmembrane region" description="Helical" evidence="1">
    <location>
        <begin position="126"/>
        <end position="145"/>
    </location>
</feature>
<keyword evidence="1" id="KW-0812">Transmembrane</keyword>
<feature type="transmembrane region" description="Helical" evidence="1">
    <location>
        <begin position="63"/>
        <end position="81"/>
    </location>
</feature>
<dbReference type="EMBL" id="FODJ01000002">
    <property type="protein sequence ID" value="SEN91701.1"/>
    <property type="molecule type" value="Genomic_DNA"/>
</dbReference>
<organism evidence="2 3">
    <name type="scientific">Amphibacillus marinus</name>
    <dbReference type="NCBI Taxonomy" id="872970"/>
    <lineage>
        <taxon>Bacteria</taxon>
        <taxon>Bacillati</taxon>
        <taxon>Bacillota</taxon>
        <taxon>Bacilli</taxon>
        <taxon>Bacillales</taxon>
        <taxon>Bacillaceae</taxon>
        <taxon>Amphibacillus</taxon>
    </lineage>
</organism>
<protein>
    <submittedName>
        <fullName evidence="2">Uncharacterized protein</fullName>
    </submittedName>
</protein>
<dbReference type="AlphaFoldDB" id="A0A1H8KG61"/>
<feature type="transmembrane region" description="Helical" evidence="1">
    <location>
        <begin position="174"/>
        <end position="191"/>
    </location>
</feature>